<dbReference type="EMBL" id="BMAT01002279">
    <property type="protein sequence ID" value="GFS03485.1"/>
    <property type="molecule type" value="Genomic_DNA"/>
</dbReference>
<sequence length="125" mass="14263">MYHAFLCHKRADNSHPLFQHPHPPAPPHLPQYRTTFSYDLDTQPTENVTSRTDLGNPDNTSPKTQGKSTNPTESLRKSTTTTNYYSLPKDEMTGTENRDEWSTFIAEIRRAADALRSDDPTSERL</sequence>
<feature type="region of interest" description="Disordered" evidence="1">
    <location>
        <begin position="16"/>
        <end position="99"/>
    </location>
</feature>
<evidence type="ECO:0000313" key="3">
    <source>
        <dbReference type="Proteomes" id="UP000762676"/>
    </source>
</evidence>
<feature type="compositionally biased region" description="Polar residues" evidence="1">
    <location>
        <begin position="32"/>
        <end position="85"/>
    </location>
</feature>
<accession>A0AAV4I0I2</accession>
<dbReference type="Proteomes" id="UP000762676">
    <property type="component" value="Unassembled WGS sequence"/>
</dbReference>
<evidence type="ECO:0000256" key="1">
    <source>
        <dbReference type="SAM" id="MobiDB-lite"/>
    </source>
</evidence>
<organism evidence="2 3">
    <name type="scientific">Elysia marginata</name>
    <dbReference type="NCBI Taxonomy" id="1093978"/>
    <lineage>
        <taxon>Eukaryota</taxon>
        <taxon>Metazoa</taxon>
        <taxon>Spiralia</taxon>
        <taxon>Lophotrochozoa</taxon>
        <taxon>Mollusca</taxon>
        <taxon>Gastropoda</taxon>
        <taxon>Heterobranchia</taxon>
        <taxon>Euthyneura</taxon>
        <taxon>Panpulmonata</taxon>
        <taxon>Sacoglossa</taxon>
        <taxon>Placobranchoidea</taxon>
        <taxon>Plakobranchidae</taxon>
        <taxon>Elysia</taxon>
    </lineage>
</organism>
<name>A0AAV4I0I2_9GAST</name>
<protein>
    <submittedName>
        <fullName evidence="2">Uncharacterized protein</fullName>
    </submittedName>
</protein>
<keyword evidence="3" id="KW-1185">Reference proteome</keyword>
<reference evidence="2 3" key="1">
    <citation type="journal article" date="2021" name="Elife">
        <title>Chloroplast acquisition without the gene transfer in kleptoplastic sea slugs, Plakobranchus ocellatus.</title>
        <authorList>
            <person name="Maeda T."/>
            <person name="Takahashi S."/>
            <person name="Yoshida T."/>
            <person name="Shimamura S."/>
            <person name="Takaki Y."/>
            <person name="Nagai Y."/>
            <person name="Toyoda A."/>
            <person name="Suzuki Y."/>
            <person name="Arimoto A."/>
            <person name="Ishii H."/>
            <person name="Satoh N."/>
            <person name="Nishiyama T."/>
            <person name="Hasebe M."/>
            <person name="Maruyama T."/>
            <person name="Minagawa J."/>
            <person name="Obokata J."/>
            <person name="Shigenobu S."/>
        </authorList>
    </citation>
    <scope>NUCLEOTIDE SEQUENCE [LARGE SCALE GENOMIC DNA]</scope>
</reference>
<gene>
    <name evidence="2" type="ORF">ElyMa_001151000</name>
</gene>
<dbReference type="AlphaFoldDB" id="A0AAV4I0I2"/>
<feature type="compositionally biased region" description="Basic and acidic residues" evidence="1">
    <location>
        <begin position="88"/>
        <end position="99"/>
    </location>
</feature>
<evidence type="ECO:0000313" key="2">
    <source>
        <dbReference type="EMBL" id="GFS03485.1"/>
    </source>
</evidence>
<proteinExistence type="predicted"/>
<comment type="caution">
    <text evidence="2">The sequence shown here is derived from an EMBL/GenBank/DDBJ whole genome shotgun (WGS) entry which is preliminary data.</text>
</comment>